<evidence type="ECO:0000256" key="13">
    <source>
        <dbReference type="ARBA" id="ARBA00023075"/>
    </source>
</evidence>
<dbReference type="AlphaFoldDB" id="A0A346T606"/>
<evidence type="ECO:0000256" key="2">
    <source>
        <dbReference type="ARBA" id="ARBA00004448"/>
    </source>
</evidence>
<feature type="transmembrane region" description="Helical" evidence="17">
    <location>
        <begin position="459"/>
        <end position="479"/>
    </location>
</feature>
<feature type="transmembrane region" description="Helical" evidence="17">
    <location>
        <begin position="7"/>
        <end position="26"/>
    </location>
</feature>
<dbReference type="InterPro" id="IPR001516">
    <property type="entry name" value="Proton_antipo_N"/>
</dbReference>
<evidence type="ECO:0000256" key="10">
    <source>
        <dbReference type="ARBA" id="ARBA00022982"/>
    </source>
</evidence>
<comment type="catalytic activity">
    <reaction evidence="16 17">
        <text>a ubiquinone + NADH + 5 H(+)(in) = a ubiquinol + NAD(+) + 4 H(+)(out)</text>
        <dbReference type="Rhea" id="RHEA:29091"/>
        <dbReference type="Rhea" id="RHEA-COMP:9565"/>
        <dbReference type="Rhea" id="RHEA-COMP:9566"/>
        <dbReference type="ChEBI" id="CHEBI:15378"/>
        <dbReference type="ChEBI" id="CHEBI:16389"/>
        <dbReference type="ChEBI" id="CHEBI:17976"/>
        <dbReference type="ChEBI" id="CHEBI:57540"/>
        <dbReference type="ChEBI" id="CHEBI:57945"/>
        <dbReference type="EC" id="7.1.1.2"/>
    </reaction>
</comment>
<evidence type="ECO:0000256" key="3">
    <source>
        <dbReference type="ARBA" id="ARBA00012944"/>
    </source>
</evidence>
<feature type="transmembrane region" description="Helical" evidence="17">
    <location>
        <begin position="87"/>
        <end position="104"/>
    </location>
</feature>
<evidence type="ECO:0000256" key="5">
    <source>
        <dbReference type="ARBA" id="ARBA00022448"/>
    </source>
</evidence>
<evidence type="ECO:0000256" key="7">
    <source>
        <dbReference type="ARBA" id="ARBA00022692"/>
    </source>
</evidence>
<dbReference type="Pfam" id="PF00662">
    <property type="entry name" value="Proton_antipo_N"/>
    <property type="match status" value="1"/>
</dbReference>
<evidence type="ECO:0000256" key="1">
    <source>
        <dbReference type="ARBA" id="ARBA00003257"/>
    </source>
</evidence>
<comment type="function">
    <text evidence="1">Core subunit of the mitochondrial membrane respiratory chain NADH dehydrogenase (Complex I) that is believed to belong to the minimal assembly required for catalysis. Complex I functions in the transfer of electrons from NADH to the respiratory chain. The immediate electron acceptor for the enzyme is believed to be ubiquinone.</text>
</comment>
<feature type="transmembrane region" description="Helical" evidence="17">
    <location>
        <begin position="243"/>
        <end position="262"/>
    </location>
</feature>
<feature type="transmembrane region" description="Helical" evidence="17">
    <location>
        <begin position="269"/>
        <end position="286"/>
    </location>
</feature>
<organism evidence="21">
    <name type="scientific">Cyrtotrachelus buqueti</name>
    <dbReference type="NCBI Taxonomy" id="1892066"/>
    <lineage>
        <taxon>Eukaryota</taxon>
        <taxon>Metazoa</taxon>
        <taxon>Ecdysozoa</taxon>
        <taxon>Arthropoda</taxon>
        <taxon>Hexapoda</taxon>
        <taxon>Insecta</taxon>
        <taxon>Pterygota</taxon>
        <taxon>Neoptera</taxon>
        <taxon>Endopterygota</taxon>
        <taxon>Coleoptera</taxon>
        <taxon>Polyphaga</taxon>
        <taxon>Cucujiformia</taxon>
        <taxon>Curculionidae</taxon>
        <taxon>Dryophthorinae</taxon>
        <taxon>Cyrtotrachelus</taxon>
    </lineage>
</organism>
<dbReference type="GO" id="GO:0042773">
    <property type="term" value="P:ATP synthesis coupled electron transport"/>
    <property type="evidence" value="ECO:0007669"/>
    <property type="project" value="InterPro"/>
</dbReference>
<feature type="transmembrane region" description="Helical" evidence="17">
    <location>
        <begin position="149"/>
        <end position="171"/>
    </location>
</feature>
<feature type="domain" description="NADH-Ubiquinone oxidoreductase (complex I) chain 5 N-terminal" evidence="19">
    <location>
        <begin position="40"/>
        <end position="87"/>
    </location>
</feature>
<evidence type="ECO:0000256" key="11">
    <source>
        <dbReference type="ARBA" id="ARBA00022989"/>
    </source>
</evidence>
<dbReference type="EMBL" id="MG674390">
    <property type="protein sequence ID" value="AXU05689.1"/>
    <property type="molecule type" value="Genomic_DNA"/>
</dbReference>
<feature type="domain" description="NADH:quinone oxidoreductase/Mrp antiporter transmembrane" evidence="18">
    <location>
        <begin position="104"/>
        <end position="380"/>
    </location>
</feature>
<keyword evidence="6" id="KW-0679">Respiratory chain</keyword>
<dbReference type="PANTHER" id="PTHR42829:SF2">
    <property type="entry name" value="NADH-UBIQUINONE OXIDOREDUCTASE CHAIN 5"/>
    <property type="match status" value="1"/>
</dbReference>
<evidence type="ECO:0000256" key="17">
    <source>
        <dbReference type="RuleBase" id="RU003404"/>
    </source>
</evidence>
<evidence type="ECO:0000256" key="9">
    <source>
        <dbReference type="ARBA" id="ARBA00022967"/>
    </source>
</evidence>
<dbReference type="GeneID" id="38328234"/>
<comment type="function">
    <text evidence="17">Core subunit of the mitochondrial membrane respiratory chain NADH dehydrogenase (Complex I) which catalyzes electron transfer from NADH through the respiratory chain, using ubiquinone as an electron acceptor. Essential for the catalytic activity and assembly of complex I.</text>
</comment>
<evidence type="ECO:0000313" key="21">
    <source>
        <dbReference type="EMBL" id="AXU05689.1"/>
    </source>
</evidence>
<feature type="transmembrane region" description="Helical" evidence="17">
    <location>
        <begin position="417"/>
        <end position="439"/>
    </location>
</feature>
<dbReference type="RefSeq" id="YP_009528676.1">
    <property type="nucleotide sequence ID" value="NC_039705.1"/>
</dbReference>
<dbReference type="Pfam" id="PF06455">
    <property type="entry name" value="NADH5_C"/>
    <property type="match status" value="1"/>
</dbReference>
<geneLocation type="mitochondrion" evidence="21"/>
<feature type="transmembrane region" description="Helical" evidence="17">
    <location>
        <begin position="374"/>
        <end position="396"/>
    </location>
</feature>
<dbReference type="InterPro" id="IPR003945">
    <property type="entry name" value="NU5C-like"/>
</dbReference>
<keyword evidence="12 17" id="KW-0520">NAD</keyword>
<dbReference type="GO" id="GO:0005743">
    <property type="term" value="C:mitochondrial inner membrane"/>
    <property type="evidence" value="ECO:0007669"/>
    <property type="project" value="UniProtKB-SubCell"/>
</dbReference>
<gene>
    <name evidence="21" type="primary">ND5</name>
</gene>
<proteinExistence type="inferred from homology"/>
<dbReference type="Pfam" id="PF00361">
    <property type="entry name" value="Proton_antipo_M"/>
    <property type="match status" value="1"/>
</dbReference>
<reference evidence="21" key="1">
    <citation type="submission" date="2017-12" db="EMBL/GenBank/DDBJ databases">
        <authorList>
            <person name="Hurst M.R.H."/>
        </authorList>
    </citation>
    <scope>NUCLEOTIDE SEQUENCE</scope>
</reference>
<dbReference type="InterPro" id="IPR001750">
    <property type="entry name" value="ND/Mrp_TM"/>
</dbReference>
<comment type="subcellular location">
    <subcellularLocation>
        <location evidence="2">Mitochondrion inner membrane</location>
        <topology evidence="2">Multi-pass membrane protein</topology>
    </subcellularLocation>
</comment>
<dbReference type="GO" id="GO:0015990">
    <property type="term" value="P:electron transport coupled proton transport"/>
    <property type="evidence" value="ECO:0007669"/>
    <property type="project" value="TreeGrafter"/>
</dbReference>
<feature type="transmembrane region" description="Helical" evidence="17">
    <location>
        <begin position="552"/>
        <end position="571"/>
    </location>
</feature>
<dbReference type="InterPro" id="IPR010934">
    <property type="entry name" value="NADH_DH_su5_C"/>
</dbReference>
<evidence type="ECO:0000259" key="20">
    <source>
        <dbReference type="Pfam" id="PF06455"/>
    </source>
</evidence>
<evidence type="ECO:0000256" key="16">
    <source>
        <dbReference type="ARBA" id="ARBA00049551"/>
    </source>
</evidence>
<keyword evidence="15 17" id="KW-0472">Membrane</keyword>
<keyword evidence="8" id="KW-0999">Mitochondrion inner membrane</keyword>
<feature type="transmembrane region" description="Helical" evidence="17">
    <location>
        <begin position="177"/>
        <end position="195"/>
    </location>
</feature>
<accession>A0A346T606</accession>
<feature type="transmembrane region" description="Helical" evidence="17">
    <location>
        <begin position="46"/>
        <end position="66"/>
    </location>
</feature>
<keyword evidence="13 17" id="KW-0830">Ubiquinone</keyword>
<dbReference type="CTD" id="4540"/>
<evidence type="ECO:0000259" key="18">
    <source>
        <dbReference type="Pfam" id="PF00361"/>
    </source>
</evidence>
<keyword evidence="14 17" id="KW-0496">Mitochondrion</keyword>
<keyword evidence="11 17" id="KW-1133">Transmembrane helix</keyword>
<keyword evidence="5 17" id="KW-0813">Transport</keyword>
<feature type="transmembrane region" description="Helical" evidence="17">
    <location>
        <begin position="336"/>
        <end position="354"/>
    </location>
</feature>
<evidence type="ECO:0000256" key="12">
    <source>
        <dbReference type="ARBA" id="ARBA00023027"/>
    </source>
</evidence>
<dbReference type="GO" id="GO:0008137">
    <property type="term" value="F:NADH dehydrogenase (ubiquinone) activity"/>
    <property type="evidence" value="ECO:0007669"/>
    <property type="project" value="UniProtKB-EC"/>
</dbReference>
<evidence type="ECO:0000256" key="15">
    <source>
        <dbReference type="ARBA" id="ARBA00023136"/>
    </source>
</evidence>
<evidence type="ECO:0000256" key="14">
    <source>
        <dbReference type="ARBA" id="ARBA00023128"/>
    </source>
</evidence>
<evidence type="ECO:0000256" key="4">
    <source>
        <dbReference type="ARBA" id="ARBA00021096"/>
    </source>
</evidence>
<keyword evidence="7 17" id="KW-0812">Transmembrane</keyword>
<keyword evidence="10" id="KW-0249">Electron transport</keyword>
<dbReference type="GO" id="GO:0003954">
    <property type="term" value="F:NADH dehydrogenase activity"/>
    <property type="evidence" value="ECO:0007669"/>
    <property type="project" value="TreeGrafter"/>
</dbReference>
<dbReference type="PANTHER" id="PTHR42829">
    <property type="entry name" value="NADH-UBIQUINONE OXIDOREDUCTASE CHAIN 5"/>
    <property type="match status" value="1"/>
</dbReference>
<feature type="domain" description="NADH dehydrogenase subunit 5 C-terminal" evidence="20">
    <location>
        <begin position="390"/>
        <end position="571"/>
    </location>
</feature>
<protein>
    <recommendedName>
        <fullName evidence="4 17">NADH-ubiquinone oxidoreductase chain 5</fullName>
        <ecNumber evidence="3 17">7.1.1.2</ecNumber>
    </recommendedName>
</protein>
<evidence type="ECO:0000256" key="6">
    <source>
        <dbReference type="ARBA" id="ARBA00022660"/>
    </source>
</evidence>
<sequence length="572" mass="65040">MMVFKSYFFILLFMSVNLFITGLYFVSLNAVHSMEYNLLSFNSVSMVYGITIDWMSLSFMSFVLFISAAVVKYSEEYMGEDFNKGRFIYLVILFVVSMMFMIISPNLVSILLGWDGLGLVSYALVIYYQNVKSFNAGMLTALTNRLGDVAILMCIAVIFNFGTWNFLSLLELLKKDLFFQVCTAFIIIASTTKSAQVPFSSWLPAAMAAPTPVSALVHSSTLVTAGVYLLIRFNESIPDSYMTILMYVSLVTMFMSGYAANFEYDLKKIIALSTLSQLGMMIFILTEGSSDLAFFHLLMHALFKALLFLCAGMIIHNFSDCQDVRQMGSLAKTMPLTCVYFNICNLSLCGLPFLSGFYFKDLIAEALSMDSQNLSIYCFFFYSVGLTVSYSFRLLYYSMSGTFSGISINNLNESSKGMLTSMGLLIFLVIFMGASTMWISFPTPSFTLLPADMKLMTLYMIMAGAWVGYSVTQMAYLWSKKADIFRNVSMFLANMWNLPIFSSLLTSKWFLYLSKQYNKIVDQGWLEFYGSQKFHKILSYYSKFTQLFSKNFFKIYIVLTIIWLSYAIMFMN</sequence>
<name>A0A346T606_9CUCU</name>
<dbReference type="PRINTS" id="PR01434">
    <property type="entry name" value="NADHDHGNASE5"/>
</dbReference>
<comment type="similarity">
    <text evidence="17">Belongs to the complex I subunit 5 family.</text>
</comment>
<keyword evidence="9" id="KW-1278">Translocase</keyword>
<dbReference type="EC" id="7.1.1.2" evidence="3 17"/>
<feature type="transmembrane region" description="Helical" evidence="17">
    <location>
        <begin position="292"/>
        <end position="315"/>
    </location>
</feature>
<evidence type="ECO:0000256" key="8">
    <source>
        <dbReference type="ARBA" id="ARBA00022792"/>
    </source>
</evidence>
<evidence type="ECO:0000259" key="19">
    <source>
        <dbReference type="Pfam" id="PF00662"/>
    </source>
</evidence>
<reference evidence="21" key="2">
    <citation type="journal article" date="2018" name="Mitochondrial DNA Part B Resour">
        <title>Complete mitochondrial genome of the bamboo snout beetle, Cyrotrachelus buqueti (Coleoptera: Curculionidae).</title>
        <authorList>
            <person name="Yang W.-J."/>
            <person name="Yang D.-X."/>
            <person name="Xu K.-K."/>
            <person name="Cao Y."/>
            <person name="Meng Y.-L."/>
            <person name="Wu Y."/>
            <person name="Li G.-Y."/>
            <person name="Zhang G.-Z."/>
            <person name="Wang Y.-W."/>
            <person name="Li C."/>
        </authorList>
    </citation>
    <scope>NUCLEOTIDE SEQUENCE</scope>
</reference>